<accession>A0A2P5EBD4</accession>
<keyword evidence="2" id="KW-1185">Reference proteome</keyword>
<protein>
    <submittedName>
        <fullName evidence="1">Uncharacterized protein</fullName>
    </submittedName>
</protein>
<organism evidence="1 2">
    <name type="scientific">Trema orientale</name>
    <name type="common">Charcoal tree</name>
    <name type="synonym">Celtis orientalis</name>
    <dbReference type="NCBI Taxonomy" id="63057"/>
    <lineage>
        <taxon>Eukaryota</taxon>
        <taxon>Viridiplantae</taxon>
        <taxon>Streptophyta</taxon>
        <taxon>Embryophyta</taxon>
        <taxon>Tracheophyta</taxon>
        <taxon>Spermatophyta</taxon>
        <taxon>Magnoliopsida</taxon>
        <taxon>eudicotyledons</taxon>
        <taxon>Gunneridae</taxon>
        <taxon>Pentapetalae</taxon>
        <taxon>rosids</taxon>
        <taxon>fabids</taxon>
        <taxon>Rosales</taxon>
        <taxon>Cannabaceae</taxon>
        <taxon>Trema</taxon>
    </lineage>
</organism>
<sequence length="58" mass="6506">MSEKGIKIMLSKGKLPQLKSVEHSLCESYIFGKQKRVSFSKGGRELKTANLELVHTDV</sequence>
<evidence type="ECO:0000313" key="1">
    <source>
        <dbReference type="EMBL" id="PON82852.1"/>
    </source>
</evidence>
<proteinExistence type="predicted"/>
<gene>
    <name evidence="1" type="ORF">TorRG33x02_214260</name>
</gene>
<evidence type="ECO:0000313" key="2">
    <source>
        <dbReference type="Proteomes" id="UP000237000"/>
    </source>
</evidence>
<dbReference type="EMBL" id="JXTC01000188">
    <property type="protein sequence ID" value="PON82852.1"/>
    <property type="molecule type" value="Genomic_DNA"/>
</dbReference>
<dbReference type="AlphaFoldDB" id="A0A2P5EBD4"/>
<name>A0A2P5EBD4_TREOI</name>
<dbReference type="OrthoDB" id="1938800at2759"/>
<reference evidence="2" key="1">
    <citation type="submission" date="2016-06" db="EMBL/GenBank/DDBJ databases">
        <title>Parallel loss of symbiosis genes in relatives of nitrogen-fixing non-legume Parasponia.</title>
        <authorList>
            <person name="Van Velzen R."/>
            <person name="Holmer R."/>
            <person name="Bu F."/>
            <person name="Rutten L."/>
            <person name="Van Zeijl A."/>
            <person name="Liu W."/>
            <person name="Santuari L."/>
            <person name="Cao Q."/>
            <person name="Sharma T."/>
            <person name="Shen D."/>
            <person name="Roswanjaya Y."/>
            <person name="Wardhani T."/>
            <person name="Kalhor M.S."/>
            <person name="Jansen J."/>
            <person name="Van den Hoogen J."/>
            <person name="Gungor B."/>
            <person name="Hartog M."/>
            <person name="Hontelez J."/>
            <person name="Verver J."/>
            <person name="Yang W.-C."/>
            <person name="Schijlen E."/>
            <person name="Repin R."/>
            <person name="Schilthuizen M."/>
            <person name="Schranz E."/>
            <person name="Heidstra R."/>
            <person name="Miyata K."/>
            <person name="Fedorova E."/>
            <person name="Kohlen W."/>
            <person name="Bisseling T."/>
            <person name="Smit S."/>
            <person name="Geurts R."/>
        </authorList>
    </citation>
    <scope>NUCLEOTIDE SEQUENCE [LARGE SCALE GENOMIC DNA]</scope>
    <source>
        <strain evidence="2">cv. RG33-2</strain>
    </source>
</reference>
<dbReference type="InParanoid" id="A0A2P5EBD4"/>
<comment type="caution">
    <text evidence="1">The sequence shown here is derived from an EMBL/GenBank/DDBJ whole genome shotgun (WGS) entry which is preliminary data.</text>
</comment>
<dbReference type="Proteomes" id="UP000237000">
    <property type="component" value="Unassembled WGS sequence"/>
</dbReference>